<keyword evidence="1" id="KW-0812">Transmembrane</keyword>
<reference evidence="4" key="3">
    <citation type="submission" date="2020-04" db="EMBL/GenBank/DDBJ databases">
        <authorList>
            <consortium name="NCBI Pathogen Detection Project"/>
        </authorList>
    </citation>
    <scope>NUCLEOTIDE SEQUENCE</scope>
    <source>
        <strain evidence="4">TW14994</strain>
    </source>
</reference>
<proteinExistence type="predicted"/>
<organism evidence="3 5">
    <name type="scientific">Escherichia coli</name>
    <dbReference type="NCBI Taxonomy" id="562"/>
    <lineage>
        <taxon>Bacteria</taxon>
        <taxon>Pseudomonadati</taxon>
        <taxon>Pseudomonadota</taxon>
        <taxon>Gammaproteobacteria</taxon>
        <taxon>Enterobacterales</taxon>
        <taxon>Enterobacteriaceae</taxon>
        <taxon>Escherichia</taxon>
    </lineage>
</organism>
<keyword evidence="1" id="KW-0472">Membrane</keyword>
<comment type="caution">
    <text evidence="3">The sequence shown here is derived from an EMBL/GenBank/DDBJ whole genome shotgun (WGS) entry which is preliminary data.</text>
</comment>
<dbReference type="EMBL" id="AASXRC010000023">
    <property type="protein sequence ID" value="EFI0214654.1"/>
    <property type="molecule type" value="Genomic_DNA"/>
</dbReference>
<feature type="transmembrane region" description="Helical" evidence="1">
    <location>
        <begin position="219"/>
        <end position="245"/>
    </location>
</feature>
<evidence type="ECO:0000313" key="4">
    <source>
        <dbReference type="EMBL" id="HAI8959144.1"/>
    </source>
</evidence>
<dbReference type="InterPro" id="IPR009677">
    <property type="entry name" value="DUF1266"/>
</dbReference>
<evidence type="ECO:0000256" key="1">
    <source>
        <dbReference type="SAM" id="Phobius"/>
    </source>
</evidence>
<protein>
    <submittedName>
        <fullName evidence="3">DUF1266 domain-containing protein</fullName>
    </submittedName>
</protein>
<reference evidence="4 6" key="1">
    <citation type="journal article" date="2018" name="Genome Biol.">
        <title>SKESA: strategic k-mer extension for scrupulous assemblies.</title>
        <authorList>
            <person name="Souvorov A."/>
            <person name="Agarwala R."/>
            <person name="Lipman D.J."/>
        </authorList>
    </citation>
    <scope>NUCLEOTIDE SEQUENCE [LARGE SCALE GENOMIC DNA]</scope>
    <source>
        <strain evidence="4 6">TW14994</strain>
    </source>
</reference>
<evidence type="ECO:0000313" key="5">
    <source>
        <dbReference type="Proteomes" id="UP000521994"/>
    </source>
</evidence>
<dbReference type="RefSeq" id="WP_000442535.1">
    <property type="nucleotide sequence ID" value="NZ_BFKJ01000156.1"/>
</dbReference>
<sequence length="520" mass="59263">MERTLPWKPLLCLLFLLSTGCDRAEKQKIAAQLQQDKEAISSVVKKSYRALCGPEFVTSTDSHDRLAEMQQVFTPALMEPVLKYWQESPKTCKRRFPSYSDPLATFVEGDKAQIGAFFGHQSYIDIPMELIREGDGKWKIAAIDFASLHEFEKNGRVTDEVQKKIDLLKKRSFKQHRDFPLLTRTAPERVSNSPLTSVEQTVTEPDSSWLDVLLTIGKYALYLVAIILILALVAVLWIGYGLVFAGHRLFKASCKDPSIQKIPAAERWAMAVGAPYAIAGNNHWARRVVNDDSVEAENDCKSEVESLADMWGVFDRDSLLEQLLALFVAGHRSVYAEQIKNDSEMPDAEYRAFAQQLAQNAKSSSEAKERLWQLQMVRKNRRKICDIDFCAWDMVRFVMLCNSGAQVGYITQREMVDFSMLAARRVQQHYRSWRELAGHFLLARWYWKATDKRHLITHILFKKAITSLLKEQGSPWRTLPWDTPLPEGTETAFAWACGVSTADVVEVQPDTPDKAIYEAN</sequence>
<evidence type="ECO:0000313" key="6">
    <source>
        <dbReference type="Proteomes" id="UP000842385"/>
    </source>
</evidence>
<dbReference type="Proteomes" id="UP000842385">
    <property type="component" value="Unassembled WGS sequence"/>
</dbReference>
<dbReference type="PROSITE" id="PS51257">
    <property type="entry name" value="PROKAR_LIPOPROTEIN"/>
    <property type="match status" value="1"/>
</dbReference>
<dbReference type="EMBL" id="DABFUC010000017">
    <property type="protein sequence ID" value="HAI8959144.1"/>
    <property type="molecule type" value="Genomic_DNA"/>
</dbReference>
<dbReference type="Pfam" id="PF06889">
    <property type="entry name" value="DUF1266"/>
    <property type="match status" value="1"/>
</dbReference>
<reference evidence="3 5" key="2">
    <citation type="submission" date="2020-02" db="EMBL/GenBank/DDBJ databases">
        <authorList>
            <consortium name="PulseNet: The National Subtyping Network for Foodborne Disease Surveillance"/>
            <person name="Tarr C.L."/>
            <person name="Trees E."/>
            <person name="Katz L.S."/>
            <person name="Carleton-Romer H.A."/>
            <person name="Stroika S."/>
            <person name="Kucerova Z."/>
            <person name="Roache K.F."/>
            <person name="Sabol A.L."/>
            <person name="Besser J."/>
            <person name="Gerner-Smidt P."/>
        </authorList>
    </citation>
    <scope>NUCLEOTIDE SEQUENCE [LARGE SCALE GENOMIC DNA]</scope>
    <source>
        <strain evidence="3 5">2014C-3796</strain>
    </source>
</reference>
<dbReference type="AlphaFoldDB" id="A0A0F3T725"/>
<name>A0A0F3T725_ECOLX</name>
<gene>
    <name evidence="3" type="ORF">BG944_003876</name>
    <name evidence="4" type="ORF">HKA49_003339</name>
</gene>
<keyword evidence="1" id="KW-1133">Transmembrane helix</keyword>
<dbReference type="Proteomes" id="UP000521994">
    <property type="component" value="Unassembled WGS sequence"/>
</dbReference>
<evidence type="ECO:0000313" key="3">
    <source>
        <dbReference type="EMBL" id="EFI0214654.1"/>
    </source>
</evidence>
<evidence type="ECO:0000259" key="2">
    <source>
        <dbReference type="Pfam" id="PF06889"/>
    </source>
</evidence>
<feature type="domain" description="DUF1266" evidence="2">
    <location>
        <begin position="306"/>
        <end position="481"/>
    </location>
</feature>
<accession>A0A0F3T725</accession>